<accession>A0ABT9NPV5</accession>
<protein>
    <submittedName>
        <fullName evidence="3">Nucleotide-binding universal stress UspA family protein</fullName>
    </submittedName>
</protein>
<evidence type="ECO:0000256" key="1">
    <source>
        <dbReference type="ARBA" id="ARBA00008791"/>
    </source>
</evidence>
<gene>
    <name evidence="3" type="ORF">J2S59_002202</name>
</gene>
<evidence type="ECO:0000313" key="3">
    <source>
        <dbReference type="EMBL" id="MDP9822393.1"/>
    </source>
</evidence>
<proteinExistence type="inferred from homology"/>
<evidence type="ECO:0000259" key="2">
    <source>
        <dbReference type="Pfam" id="PF00582"/>
    </source>
</evidence>
<dbReference type="InterPro" id="IPR006015">
    <property type="entry name" value="Universal_stress_UspA"/>
</dbReference>
<dbReference type="CDD" id="cd23659">
    <property type="entry name" value="USP_At3g01520-like"/>
    <property type="match status" value="1"/>
</dbReference>
<sequence length="153" mass="15878">MAENVPTRVEIDGGVLVGDDGSASAGRAVRYALEEARRRGAPLHVVRAFSITSAERPADAPHGYAPSLAELAAATKQATEDRVRRLVGEVGDVTIEVHVPYGPAAQCLIDASAHADVVVVGARGRGGFATLLLGSVADQVIRHADAPVVVVRK</sequence>
<feature type="domain" description="UspA" evidence="2">
    <location>
        <begin position="15"/>
        <end position="152"/>
    </location>
</feature>
<dbReference type="RefSeq" id="WP_068125117.1">
    <property type="nucleotide sequence ID" value="NZ_CCXJ01000799.2"/>
</dbReference>
<comment type="caution">
    <text evidence="3">The sequence shown here is derived from an EMBL/GenBank/DDBJ whole genome shotgun (WGS) entry which is preliminary data.</text>
</comment>
<dbReference type="Proteomes" id="UP001240447">
    <property type="component" value="Unassembled WGS sequence"/>
</dbReference>
<name>A0ABT9NPV5_9ACTN</name>
<dbReference type="PANTHER" id="PTHR46268">
    <property type="entry name" value="STRESS RESPONSE PROTEIN NHAX"/>
    <property type="match status" value="1"/>
</dbReference>
<dbReference type="InterPro" id="IPR006016">
    <property type="entry name" value="UspA"/>
</dbReference>
<reference evidence="3 4" key="1">
    <citation type="submission" date="2023-07" db="EMBL/GenBank/DDBJ databases">
        <title>Sequencing the genomes of 1000 actinobacteria strains.</title>
        <authorList>
            <person name="Klenk H.-P."/>
        </authorList>
    </citation>
    <scope>NUCLEOTIDE SEQUENCE [LARGE SCALE GENOMIC DNA]</scope>
    <source>
        <strain evidence="3 4">GD13</strain>
    </source>
</reference>
<keyword evidence="4" id="KW-1185">Reference proteome</keyword>
<dbReference type="Gene3D" id="3.40.50.620">
    <property type="entry name" value="HUPs"/>
    <property type="match status" value="1"/>
</dbReference>
<organism evidence="3 4">
    <name type="scientific">Nocardioides massiliensis</name>
    <dbReference type="NCBI Taxonomy" id="1325935"/>
    <lineage>
        <taxon>Bacteria</taxon>
        <taxon>Bacillati</taxon>
        <taxon>Actinomycetota</taxon>
        <taxon>Actinomycetes</taxon>
        <taxon>Propionibacteriales</taxon>
        <taxon>Nocardioidaceae</taxon>
        <taxon>Nocardioides</taxon>
    </lineage>
</organism>
<dbReference type="PRINTS" id="PR01438">
    <property type="entry name" value="UNVRSLSTRESS"/>
</dbReference>
<dbReference type="PANTHER" id="PTHR46268:SF6">
    <property type="entry name" value="UNIVERSAL STRESS PROTEIN UP12"/>
    <property type="match status" value="1"/>
</dbReference>
<evidence type="ECO:0000313" key="4">
    <source>
        <dbReference type="Proteomes" id="UP001240447"/>
    </source>
</evidence>
<dbReference type="InterPro" id="IPR014729">
    <property type="entry name" value="Rossmann-like_a/b/a_fold"/>
</dbReference>
<dbReference type="SUPFAM" id="SSF52402">
    <property type="entry name" value="Adenine nucleotide alpha hydrolases-like"/>
    <property type="match status" value="1"/>
</dbReference>
<comment type="similarity">
    <text evidence="1">Belongs to the universal stress protein A family.</text>
</comment>
<dbReference type="EMBL" id="JAUSQM010000001">
    <property type="protein sequence ID" value="MDP9822393.1"/>
    <property type="molecule type" value="Genomic_DNA"/>
</dbReference>
<dbReference type="Pfam" id="PF00582">
    <property type="entry name" value="Usp"/>
    <property type="match status" value="1"/>
</dbReference>